<sequence length="210" mass="23966">MIPMLIKQCKRSCYSLNCRRFEHWLIYYVKEGLWNKWVFKNKKDDGEGIVVSNKQDLVDKVTPKEEALIVMRWIVKSAFCFGTIEEEVYMMYKKFQMSSMGELTFFLGLQVKQKDNGIFISQDKVVKATTTAASLDATQASGDRRCQEVMRGVIAQTRSERSSKHSYDSPLLEGNTPGSDEERIEQDDLIDFVPPIPHDSPLSGGHTPGK</sequence>
<dbReference type="Proteomes" id="UP001151760">
    <property type="component" value="Unassembled WGS sequence"/>
</dbReference>
<dbReference type="EMBL" id="BQNB010021666">
    <property type="protein sequence ID" value="GJU08778.1"/>
    <property type="molecule type" value="Genomic_DNA"/>
</dbReference>
<evidence type="ECO:0000256" key="1">
    <source>
        <dbReference type="SAM" id="MobiDB-lite"/>
    </source>
</evidence>
<evidence type="ECO:0000313" key="2">
    <source>
        <dbReference type="EMBL" id="GJU08778.1"/>
    </source>
</evidence>
<feature type="region of interest" description="Disordered" evidence="1">
    <location>
        <begin position="157"/>
        <end position="210"/>
    </location>
</feature>
<accession>A0ABQ5JBD4</accession>
<protein>
    <recommendedName>
        <fullName evidence="4">Reverse transcriptase Ty1/copia-type domain-containing protein</fullName>
    </recommendedName>
</protein>
<evidence type="ECO:0008006" key="4">
    <source>
        <dbReference type="Google" id="ProtNLM"/>
    </source>
</evidence>
<feature type="compositionally biased region" description="Basic and acidic residues" evidence="1">
    <location>
        <begin position="158"/>
        <end position="167"/>
    </location>
</feature>
<gene>
    <name evidence="2" type="ORF">Tco_1125208</name>
</gene>
<reference evidence="2" key="2">
    <citation type="submission" date="2022-01" db="EMBL/GenBank/DDBJ databases">
        <authorList>
            <person name="Yamashiro T."/>
            <person name="Shiraishi A."/>
            <person name="Satake H."/>
            <person name="Nakayama K."/>
        </authorList>
    </citation>
    <scope>NUCLEOTIDE SEQUENCE</scope>
</reference>
<comment type="caution">
    <text evidence="2">The sequence shown here is derived from an EMBL/GenBank/DDBJ whole genome shotgun (WGS) entry which is preliminary data.</text>
</comment>
<name>A0ABQ5JBD4_9ASTR</name>
<keyword evidence="3" id="KW-1185">Reference proteome</keyword>
<organism evidence="2 3">
    <name type="scientific">Tanacetum coccineum</name>
    <dbReference type="NCBI Taxonomy" id="301880"/>
    <lineage>
        <taxon>Eukaryota</taxon>
        <taxon>Viridiplantae</taxon>
        <taxon>Streptophyta</taxon>
        <taxon>Embryophyta</taxon>
        <taxon>Tracheophyta</taxon>
        <taxon>Spermatophyta</taxon>
        <taxon>Magnoliopsida</taxon>
        <taxon>eudicotyledons</taxon>
        <taxon>Gunneridae</taxon>
        <taxon>Pentapetalae</taxon>
        <taxon>asterids</taxon>
        <taxon>campanulids</taxon>
        <taxon>Asterales</taxon>
        <taxon>Asteraceae</taxon>
        <taxon>Asteroideae</taxon>
        <taxon>Anthemideae</taxon>
        <taxon>Anthemidinae</taxon>
        <taxon>Tanacetum</taxon>
    </lineage>
</organism>
<proteinExistence type="predicted"/>
<evidence type="ECO:0000313" key="3">
    <source>
        <dbReference type="Proteomes" id="UP001151760"/>
    </source>
</evidence>
<reference evidence="2" key="1">
    <citation type="journal article" date="2022" name="Int. J. Mol. Sci.">
        <title>Draft Genome of Tanacetum Coccineum: Genomic Comparison of Closely Related Tanacetum-Family Plants.</title>
        <authorList>
            <person name="Yamashiro T."/>
            <person name="Shiraishi A."/>
            <person name="Nakayama K."/>
            <person name="Satake H."/>
        </authorList>
    </citation>
    <scope>NUCLEOTIDE SEQUENCE</scope>
</reference>